<feature type="transmembrane region" description="Helical" evidence="5">
    <location>
        <begin position="106"/>
        <end position="127"/>
    </location>
</feature>
<feature type="transmembrane region" description="Helical" evidence="5">
    <location>
        <begin position="162"/>
        <end position="185"/>
    </location>
</feature>
<proteinExistence type="inferred from homology"/>
<feature type="transmembrane region" description="Helical" evidence="5">
    <location>
        <begin position="245"/>
        <end position="266"/>
    </location>
</feature>
<keyword evidence="4 5" id="KW-0472">Membrane</keyword>
<feature type="compositionally biased region" description="Pro residues" evidence="6">
    <location>
        <begin position="964"/>
        <end position="976"/>
    </location>
</feature>
<feature type="region of interest" description="Disordered" evidence="6">
    <location>
        <begin position="483"/>
        <end position="506"/>
    </location>
</feature>
<feature type="transmembrane region" description="Helical" evidence="5">
    <location>
        <begin position="51"/>
        <end position="76"/>
    </location>
</feature>
<comment type="subcellular location">
    <subcellularLocation>
        <location evidence="5">Cell membrane</location>
        <topology evidence="5">Multi-pass membrane protein</topology>
    </subcellularLocation>
</comment>
<evidence type="ECO:0000256" key="2">
    <source>
        <dbReference type="ARBA" id="ARBA00022692"/>
    </source>
</evidence>
<evidence type="ECO:0000313" key="8">
    <source>
        <dbReference type="Proteomes" id="UP000568380"/>
    </source>
</evidence>
<feature type="transmembrane region" description="Helical" evidence="5">
    <location>
        <begin position="205"/>
        <end position="222"/>
    </location>
</feature>
<sequence>MRLPRRPRLLLPVAIALVAIVAFFFLFAGIYTDYLWFDSVRYTSVFSGVMLTQIVLFLVGALLMVGIAGGNMLLAFRMRPMFGPAMFGGGSGADRYRMALDPHRKLIFIVGMAVLALFAGSSVAGQWKTWLQFSNGVKAGKTDPMFGLDVSFFMFDYPFIRMALNFLFTAIIISIVLAAITHYLYGGFRLQSPGVHASRAARTHLSVLLGVFVLLKAVAYWVDRYGLVFSDRGKVFGASYTDLNAVLPAKTILAIIALICAAMLFAGVFRPGGMLPGVSFGLLVLSAVLIGSVYPALVEQFQVKPNQQAKEKESISRNIQATRDAFKVDDKNISVKQYGATTSATEQVLQQEASAIPGLRLLDPTILSPTFQQLQQIKGYYQFPEQLDIDRYKAPDGKIRDTIVSVRDIGLPPEAERNWINSRLVYTHGFGFVAAPGNQVGSGGLPVFNAKDIPPVGDLIGPKFEPRVYFGENSPEYSIVGGPKPGPGQGVELDYPDDQQGGSGQKNNTYAGNGGVPIGNFFTKLLYAAKYGETNLLLSSDVNDFSRILYERKPLERVGKVAPFLTLDKDPYPAIVNNRIVWIVDGYTTSDSYPYSQRKSLGDLTTDVQTSRLVAGQPVPAPTDVINYMRNSVKATVDAYDGTVTLYAWDDADPVLKTWQNTFGTIIKPKAEIPTELRDHLRYPADMFKAQREILTQYHVTDPGAFFGGQDFWKVPEDPATKKSKQPPYYVTMKMPEGTERFSLTTTFVPNGRQNMAAFMAVDATADPSQAKLEILQLPSNTAVQGPPQAQNTFLSNPTVSERLNLLRGTGGATEVIYGNLLTLPFGGGLLYVEPVYVQPKEESAGRFPSLRKVLVLFGDKVGFGDTLDAALKEVFGVAPPTQTGEKPTETKPNTNTTALTKAITAVESAYQEGQTALKASPPDWVKYGEAQKKLETALKELQALGATQPQPTPSATPTASTPPSTPPPSTPPPSPTATATSG</sequence>
<name>A0A7W8A7M6_9ACTN</name>
<feature type="region of interest" description="Disordered" evidence="6">
    <location>
        <begin position="941"/>
        <end position="983"/>
    </location>
</feature>
<dbReference type="AlphaFoldDB" id="A0A7W8A7M6"/>
<dbReference type="PANTHER" id="PTHR39344">
    <property type="entry name" value="UPF0182 PROTEIN SLL1060"/>
    <property type="match status" value="1"/>
</dbReference>
<dbReference type="Pfam" id="PF03699">
    <property type="entry name" value="UPF0182"/>
    <property type="match status" value="1"/>
</dbReference>
<evidence type="ECO:0000256" key="1">
    <source>
        <dbReference type="ARBA" id="ARBA00022475"/>
    </source>
</evidence>
<evidence type="ECO:0000256" key="4">
    <source>
        <dbReference type="ARBA" id="ARBA00023136"/>
    </source>
</evidence>
<keyword evidence="2 5" id="KW-0812">Transmembrane</keyword>
<evidence type="ECO:0000313" key="7">
    <source>
        <dbReference type="EMBL" id="MBB5081075.1"/>
    </source>
</evidence>
<organism evidence="7 8">
    <name type="scientific">Nonomuraea endophytica</name>
    <dbReference type="NCBI Taxonomy" id="714136"/>
    <lineage>
        <taxon>Bacteria</taxon>
        <taxon>Bacillati</taxon>
        <taxon>Actinomycetota</taxon>
        <taxon>Actinomycetes</taxon>
        <taxon>Streptosporangiales</taxon>
        <taxon>Streptosporangiaceae</taxon>
        <taxon>Nonomuraea</taxon>
    </lineage>
</organism>
<comment type="caution">
    <text evidence="7">The sequence shown here is derived from an EMBL/GenBank/DDBJ whole genome shotgun (WGS) entry which is preliminary data.</text>
</comment>
<feature type="transmembrane region" description="Helical" evidence="5">
    <location>
        <begin position="9"/>
        <end position="31"/>
    </location>
</feature>
<comment type="similarity">
    <text evidence="5">Belongs to the UPF0182 family.</text>
</comment>
<feature type="compositionally biased region" description="Low complexity" evidence="6">
    <location>
        <begin position="947"/>
        <end position="963"/>
    </location>
</feature>
<dbReference type="HAMAP" id="MF_01600">
    <property type="entry name" value="UPF0182"/>
    <property type="match status" value="1"/>
</dbReference>
<dbReference type="InterPro" id="IPR005372">
    <property type="entry name" value="UPF0182"/>
</dbReference>
<evidence type="ECO:0000256" key="6">
    <source>
        <dbReference type="SAM" id="MobiDB-lite"/>
    </source>
</evidence>
<feature type="transmembrane region" description="Helical" evidence="5">
    <location>
        <begin position="278"/>
        <end position="297"/>
    </location>
</feature>
<dbReference type="Proteomes" id="UP000568380">
    <property type="component" value="Unassembled WGS sequence"/>
</dbReference>
<dbReference type="PANTHER" id="PTHR39344:SF1">
    <property type="entry name" value="UPF0182 PROTEIN SLL1060"/>
    <property type="match status" value="1"/>
</dbReference>
<dbReference type="GO" id="GO:0005576">
    <property type="term" value="C:extracellular region"/>
    <property type="evidence" value="ECO:0007669"/>
    <property type="project" value="TreeGrafter"/>
</dbReference>
<keyword evidence="8" id="KW-1185">Reference proteome</keyword>
<evidence type="ECO:0000256" key="5">
    <source>
        <dbReference type="HAMAP-Rule" id="MF_01600"/>
    </source>
</evidence>
<keyword evidence="3 5" id="KW-1133">Transmembrane helix</keyword>
<dbReference type="EMBL" id="JACHIN010000009">
    <property type="protein sequence ID" value="MBB5081075.1"/>
    <property type="molecule type" value="Genomic_DNA"/>
</dbReference>
<dbReference type="GO" id="GO:0005886">
    <property type="term" value="C:plasma membrane"/>
    <property type="evidence" value="ECO:0007669"/>
    <property type="project" value="UniProtKB-SubCell"/>
</dbReference>
<evidence type="ECO:0000256" key="3">
    <source>
        <dbReference type="ARBA" id="ARBA00022989"/>
    </source>
</evidence>
<keyword evidence="1 5" id="KW-1003">Cell membrane</keyword>
<accession>A0A7W8A7M6</accession>
<dbReference type="RefSeq" id="WP_184968056.1">
    <property type="nucleotide sequence ID" value="NZ_JACHIN010000009.1"/>
</dbReference>
<protein>
    <recommendedName>
        <fullName evidence="5">UPF0182 protein HNR40_006564</fullName>
    </recommendedName>
</protein>
<reference evidence="7 8" key="1">
    <citation type="submission" date="2020-08" db="EMBL/GenBank/DDBJ databases">
        <title>Genomic Encyclopedia of Type Strains, Phase IV (KMG-IV): sequencing the most valuable type-strain genomes for metagenomic binning, comparative biology and taxonomic classification.</title>
        <authorList>
            <person name="Goeker M."/>
        </authorList>
    </citation>
    <scope>NUCLEOTIDE SEQUENCE [LARGE SCALE GENOMIC DNA]</scope>
    <source>
        <strain evidence="7 8">DSM 45385</strain>
    </source>
</reference>
<gene>
    <name evidence="7" type="ORF">HNR40_006564</name>
</gene>